<dbReference type="CDD" id="cd00568">
    <property type="entry name" value="TPP_enzymes"/>
    <property type="match status" value="1"/>
</dbReference>
<evidence type="ECO:0000259" key="6">
    <source>
        <dbReference type="Pfam" id="PF02776"/>
    </source>
</evidence>
<proteinExistence type="inferred from homology"/>
<dbReference type="STRING" id="1619007.UX70_C0001G0101"/>
<dbReference type="EC" id="2.2.1.6" evidence="7"/>
<sequence length="599" mass="65672">MMRVADYIFKYLAEYGVEHVFVITGGGAMHLNDALKNERRIKYICNHHEQASAIAAEGYSRVSGNLAVVSVTSGPGGTNALTGVLGQWLDSVPVLYLSGQVKFETTLASCSDIGLRQLGDQEINIVDIVKPMTKYATMVADPTRIRAELEKAIRIATSGRPGPVWLDIPLNVQGALIEEQNLQGECMEHVVIAPEDETISQVVDELQKAKRPLLVAGHGIRIAKAQKEFLGLVDLINIPVVSTFNGFDLIASESNHFIGRIGTLGSRAGNFALQNSDFVVFLGTRNNIRQASYNWSSFASRAKKIIVDIDEAELRKPTVKGDILIHSDANVFITKLLGNLPKGFQVDKPWLEWCQARKKQYPVVLDEYKKPNEWSVHPYHFIEELTGALDENAIVVAGNGTACVGLFHAGIVKLGQRIFWNSGCAAMGYDLPAAIGAAFAGNRDVICLAGDGSIQMNLQELQVIKHYDLPIKIFILNNQGYHSIRMTQAGFFEGNFIGCDEDCGVSFPDNAKLADLYGLNYFRIDSTVHMRQGIINVLSSKGGALCEVILDADYGFAPRLASRKESDGRMISNPLEDMSPLLPRNEFGANMIIVADDPE</sequence>
<dbReference type="InterPro" id="IPR012001">
    <property type="entry name" value="Thiamin_PyroP_enz_TPP-bd_dom"/>
</dbReference>
<gene>
    <name evidence="7" type="ORF">UX70_C0001G0101</name>
</gene>
<evidence type="ECO:0000256" key="2">
    <source>
        <dbReference type="ARBA" id="ARBA00023052"/>
    </source>
</evidence>
<dbReference type="SUPFAM" id="SSF52467">
    <property type="entry name" value="DHS-like NAD/FAD-binding domain"/>
    <property type="match status" value="1"/>
</dbReference>
<comment type="similarity">
    <text evidence="1 3">Belongs to the TPP enzyme family.</text>
</comment>
<dbReference type="InterPro" id="IPR011766">
    <property type="entry name" value="TPP_enzyme_TPP-bd"/>
</dbReference>
<accession>A0A0G4AQR2</accession>
<organism evidence="7 8">
    <name type="scientific">Candidatus Wolfebacteria bacterium GW2011_GWB1_47_1</name>
    <dbReference type="NCBI Taxonomy" id="1619007"/>
    <lineage>
        <taxon>Bacteria</taxon>
        <taxon>Candidatus Wolfeibacteriota</taxon>
    </lineage>
</organism>
<dbReference type="PANTHER" id="PTHR18968:SF142">
    <property type="entry name" value="ACETOLACTATE SYNTHASE"/>
    <property type="match status" value="1"/>
</dbReference>
<dbReference type="GO" id="GO:0005948">
    <property type="term" value="C:acetolactate synthase complex"/>
    <property type="evidence" value="ECO:0007669"/>
    <property type="project" value="TreeGrafter"/>
</dbReference>
<dbReference type="FunFam" id="3.40.50.970:FF:000007">
    <property type="entry name" value="Acetolactate synthase"/>
    <property type="match status" value="1"/>
</dbReference>
<dbReference type="AlphaFoldDB" id="A0A0G4AQR2"/>
<dbReference type="GO" id="GO:0003984">
    <property type="term" value="F:acetolactate synthase activity"/>
    <property type="evidence" value="ECO:0007669"/>
    <property type="project" value="UniProtKB-EC"/>
</dbReference>
<dbReference type="PATRIC" id="fig|1619007.4.peg.102"/>
<evidence type="ECO:0000256" key="3">
    <source>
        <dbReference type="RuleBase" id="RU362132"/>
    </source>
</evidence>
<keyword evidence="7" id="KW-0808">Transferase</keyword>
<evidence type="ECO:0000256" key="1">
    <source>
        <dbReference type="ARBA" id="ARBA00007812"/>
    </source>
</evidence>
<dbReference type="GO" id="GO:0009099">
    <property type="term" value="P:L-valine biosynthetic process"/>
    <property type="evidence" value="ECO:0007669"/>
    <property type="project" value="TreeGrafter"/>
</dbReference>
<dbReference type="Pfam" id="PF02776">
    <property type="entry name" value="TPP_enzyme_N"/>
    <property type="match status" value="1"/>
</dbReference>
<dbReference type="Gene3D" id="3.40.50.1220">
    <property type="entry name" value="TPP-binding domain"/>
    <property type="match status" value="1"/>
</dbReference>
<dbReference type="Pfam" id="PF02775">
    <property type="entry name" value="TPP_enzyme_C"/>
    <property type="match status" value="1"/>
</dbReference>
<dbReference type="InterPro" id="IPR045229">
    <property type="entry name" value="TPP_enz"/>
</dbReference>
<dbReference type="InterPro" id="IPR029035">
    <property type="entry name" value="DHS-like_NAD/FAD-binding_dom"/>
</dbReference>
<dbReference type="PANTHER" id="PTHR18968">
    <property type="entry name" value="THIAMINE PYROPHOSPHATE ENZYMES"/>
    <property type="match status" value="1"/>
</dbReference>
<protein>
    <submittedName>
        <fullName evidence="7">Acetolactate synthase, acetolactate synthase I/II/III large subunit</fullName>
        <ecNumber evidence="7">2.2.1.6</ecNumber>
    </submittedName>
</protein>
<dbReference type="Gene3D" id="3.40.50.970">
    <property type="match status" value="2"/>
</dbReference>
<evidence type="ECO:0000313" key="7">
    <source>
        <dbReference type="EMBL" id="AKM77839.1"/>
    </source>
</evidence>
<dbReference type="EMBL" id="CP011209">
    <property type="protein sequence ID" value="AKM77839.1"/>
    <property type="molecule type" value="Genomic_DNA"/>
</dbReference>
<dbReference type="KEGG" id="pwo:UX70_C0001G0101"/>
<reference evidence="7 8" key="1">
    <citation type="journal article" date="2015" name="Nature">
        <title>rRNA introns, odd ribosomes, and small enigmatic genomes across a large radiation of phyla.</title>
        <authorList>
            <person name="Brown C.T."/>
            <person name="Hug L.A."/>
            <person name="Thomas B.C."/>
            <person name="Sharon I."/>
            <person name="Castelle C.J."/>
            <person name="Singh A."/>
            <person name="Wilkins M.J."/>
            <person name="Williams K.H."/>
            <person name="Banfield J.F."/>
        </authorList>
    </citation>
    <scope>NUCLEOTIDE SEQUENCE [LARGE SCALE GENOMIC DNA]</scope>
</reference>
<dbReference type="GO" id="GO:0009097">
    <property type="term" value="P:isoleucine biosynthetic process"/>
    <property type="evidence" value="ECO:0007669"/>
    <property type="project" value="TreeGrafter"/>
</dbReference>
<feature type="domain" description="Thiamine pyrophosphate enzyme TPP-binding" evidence="5">
    <location>
        <begin position="415"/>
        <end position="548"/>
    </location>
</feature>
<dbReference type="GO" id="GO:0000287">
    <property type="term" value="F:magnesium ion binding"/>
    <property type="evidence" value="ECO:0007669"/>
    <property type="project" value="InterPro"/>
</dbReference>
<name>A0A0G4AQR2_9BACT</name>
<dbReference type="InterPro" id="IPR029061">
    <property type="entry name" value="THDP-binding"/>
</dbReference>
<keyword evidence="2 3" id="KW-0786">Thiamine pyrophosphate</keyword>
<dbReference type="Proteomes" id="UP000035656">
    <property type="component" value="Chromosome"/>
</dbReference>
<dbReference type="InterPro" id="IPR012000">
    <property type="entry name" value="Thiamin_PyroP_enz_cen_dom"/>
</dbReference>
<evidence type="ECO:0000259" key="4">
    <source>
        <dbReference type="Pfam" id="PF00205"/>
    </source>
</evidence>
<dbReference type="GO" id="GO:0050660">
    <property type="term" value="F:flavin adenine dinucleotide binding"/>
    <property type="evidence" value="ECO:0007669"/>
    <property type="project" value="TreeGrafter"/>
</dbReference>
<evidence type="ECO:0000313" key="8">
    <source>
        <dbReference type="Proteomes" id="UP000035656"/>
    </source>
</evidence>
<evidence type="ECO:0000259" key="5">
    <source>
        <dbReference type="Pfam" id="PF02775"/>
    </source>
</evidence>
<dbReference type="GO" id="GO:0030976">
    <property type="term" value="F:thiamine pyrophosphate binding"/>
    <property type="evidence" value="ECO:0007669"/>
    <property type="project" value="InterPro"/>
</dbReference>
<dbReference type="CDD" id="cd07035">
    <property type="entry name" value="TPP_PYR_POX_like"/>
    <property type="match status" value="1"/>
</dbReference>
<dbReference type="SUPFAM" id="SSF52518">
    <property type="entry name" value="Thiamin diphosphate-binding fold (THDP-binding)"/>
    <property type="match status" value="2"/>
</dbReference>
<feature type="domain" description="Thiamine pyrophosphate enzyme central" evidence="4">
    <location>
        <begin position="199"/>
        <end position="336"/>
    </location>
</feature>
<feature type="domain" description="Thiamine pyrophosphate enzyme N-terminal TPP-binding" evidence="6">
    <location>
        <begin position="2"/>
        <end position="106"/>
    </location>
</feature>
<dbReference type="Pfam" id="PF00205">
    <property type="entry name" value="TPP_enzyme_M"/>
    <property type="match status" value="1"/>
</dbReference>